<keyword evidence="2" id="KW-0472">Membrane</keyword>
<keyword evidence="2" id="KW-1133">Transmembrane helix</keyword>
<feature type="transmembrane region" description="Helical" evidence="2">
    <location>
        <begin position="6"/>
        <end position="28"/>
    </location>
</feature>
<keyword evidence="4" id="KW-1185">Reference proteome</keyword>
<evidence type="ECO:0000256" key="1">
    <source>
        <dbReference type="SAM" id="MobiDB-lite"/>
    </source>
</evidence>
<accession>A0A934VB92</accession>
<evidence type="ECO:0000256" key="2">
    <source>
        <dbReference type="SAM" id="Phobius"/>
    </source>
</evidence>
<comment type="caution">
    <text evidence="3">The sequence shown here is derived from an EMBL/GenBank/DDBJ whole genome shotgun (WGS) entry which is preliminary data.</text>
</comment>
<sequence>MTKRTYPGWVVGALSVAAAGGWLVAWNMGKSAGAESLRQEETGSSKAGARAGAKTGAKEGSKSRADRGASPTTFIADGETARLLSGFEAIHAGAVPGKVNEKLIQACRGVLLDANQSRRSRNYSLLLQMMRPEDGSALHEQFLELHREGKTYDEYKTMATRWGEVDAAGALNYLTSQVPLVLPGDDFRAIARGWAHTDPQAALAWIEANPDTAKALNARSAVIEGWMREDQQEALGWLGKNLAKMEPRDFVEATRVAFGIQVNGTSTSVESAADWLNSLPQTPFTEQAAAIAWNSIQWSMGEMPYDKAAAVWAKVGGQEWMGFDQFEGFSGAISGNRTADRGMEGFLSALEKTWPAQEITSQFSRWTTQNPEQTLEWLSRAPMSPVTKAAIRGAVSSLQTNNPAAAAEWAAKLD</sequence>
<evidence type="ECO:0000313" key="4">
    <source>
        <dbReference type="Proteomes" id="UP000600139"/>
    </source>
</evidence>
<feature type="region of interest" description="Disordered" evidence="1">
    <location>
        <begin position="36"/>
        <end position="72"/>
    </location>
</feature>
<keyword evidence="2" id="KW-0812">Transmembrane</keyword>
<reference evidence="3" key="1">
    <citation type="submission" date="2021-01" db="EMBL/GenBank/DDBJ databases">
        <title>Modified the classification status of verrucomicrobia.</title>
        <authorList>
            <person name="Feng X."/>
        </authorList>
    </citation>
    <scope>NUCLEOTIDE SEQUENCE</scope>
    <source>
        <strain evidence="3">JCM 18052</strain>
    </source>
</reference>
<feature type="compositionally biased region" description="Basic and acidic residues" evidence="1">
    <location>
        <begin position="56"/>
        <end position="67"/>
    </location>
</feature>
<dbReference type="EMBL" id="JAENIK010000005">
    <property type="protein sequence ID" value="MBK1815169.1"/>
    <property type="molecule type" value="Genomic_DNA"/>
</dbReference>
<proteinExistence type="predicted"/>
<dbReference type="Proteomes" id="UP000600139">
    <property type="component" value="Unassembled WGS sequence"/>
</dbReference>
<protein>
    <submittedName>
        <fullName evidence="3">Uncharacterized protein</fullName>
    </submittedName>
</protein>
<dbReference type="AlphaFoldDB" id="A0A934VB92"/>
<organism evidence="3 4">
    <name type="scientific">Luteolibacter yonseiensis</name>
    <dbReference type="NCBI Taxonomy" id="1144680"/>
    <lineage>
        <taxon>Bacteria</taxon>
        <taxon>Pseudomonadati</taxon>
        <taxon>Verrucomicrobiota</taxon>
        <taxon>Verrucomicrobiia</taxon>
        <taxon>Verrucomicrobiales</taxon>
        <taxon>Verrucomicrobiaceae</taxon>
        <taxon>Luteolibacter</taxon>
    </lineage>
</organism>
<dbReference type="RefSeq" id="WP_200350139.1">
    <property type="nucleotide sequence ID" value="NZ_BAABHZ010000005.1"/>
</dbReference>
<name>A0A934VB92_9BACT</name>
<gene>
    <name evidence="3" type="ORF">JIN84_06070</name>
</gene>
<evidence type="ECO:0000313" key="3">
    <source>
        <dbReference type="EMBL" id="MBK1815169.1"/>
    </source>
</evidence>
<feature type="compositionally biased region" description="Low complexity" evidence="1">
    <location>
        <begin position="44"/>
        <end position="55"/>
    </location>
</feature>